<protein>
    <recommendedName>
        <fullName evidence="6">OmpR/PhoB-type domain-containing protein</fullName>
    </recommendedName>
</protein>
<dbReference type="Proteomes" id="UP001144280">
    <property type="component" value="Unassembled WGS sequence"/>
</dbReference>
<dbReference type="InterPro" id="IPR001867">
    <property type="entry name" value="OmpR/PhoB-type_DNA-bd"/>
</dbReference>
<sequence length="256" mass="28099">MLATLAFNAGRPVGIGTLIDNIWGDEPPAKADETVATHVRAVRRILSQAGGDRQMIRNHRPRAYELRVDPSWVDYHRFRAGIVSAARQGDNAEALVAYERAFDLWRGEPLAGITGDWADGRRHALRTEHLDALCALLELRLKLGEYAIVATQARQLVHDYATERVLSLAMRGLAHAGYRALIPDLLTQARERMWQIAKVRPGPEIEALARRLATGGVPVTVEQPAATSTPVAGVHMTATHNGMVWQSAGDQIITEG</sequence>
<dbReference type="EMBL" id="BSDI01000011">
    <property type="protein sequence ID" value="GLH97612.1"/>
    <property type="molecule type" value="Genomic_DNA"/>
</dbReference>
<keyword evidence="2" id="KW-0805">Transcription regulation</keyword>
<evidence type="ECO:0000256" key="2">
    <source>
        <dbReference type="ARBA" id="ARBA00023015"/>
    </source>
</evidence>
<dbReference type="PANTHER" id="PTHR35807:SF1">
    <property type="entry name" value="TRANSCRIPTIONAL REGULATOR REDD"/>
    <property type="match status" value="1"/>
</dbReference>
<proteinExistence type="inferred from homology"/>
<dbReference type="PROSITE" id="PS51755">
    <property type="entry name" value="OMPR_PHOB"/>
    <property type="match status" value="1"/>
</dbReference>
<dbReference type="Pfam" id="PF00486">
    <property type="entry name" value="Trans_reg_C"/>
    <property type="match status" value="1"/>
</dbReference>
<keyword evidence="3 5" id="KW-0238">DNA-binding</keyword>
<comment type="caution">
    <text evidence="7">The sequence shown here is derived from an EMBL/GenBank/DDBJ whole genome shotgun (WGS) entry which is preliminary data.</text>
</comment>
<evidence type="ECO:0000313" key="7">
    <source>
        <dbReference type="EMBL" id="GLH97612.1"/>
    </source>
</evidence>
<dbReference type="SUPFAM" id="SSF48452">
    <property type="entry name" value="TPR-like"/>
    <property type="match status" value="1"/>
</dbReference>
<organism evidence="7 8">
    <name type="scientific">Phytohabitans aurantiacus</name>
    <dbReference type="NCBI Taxonomy" id="3016789"/>
    <lineage>
        <taxon>Bacteria</taxon>
        <taxon>Bacillati</taxon>
        <taxon>Actinomycetota</taxon>
        <taxon>Actinomycetes</taxon>
        <taxon>Micromonosporales</taxon>
        <taxon>Micromonosporaceae</taxon>
    </lineage>
</organism>
<evidence type="ECO:0000256" key="5">
    <source>
        <dbReference type="PROSITE-ProRule" id="PRU01091"/>
    </source>
</evidence>
<evidence type="ECO:0000259" key="6">
    <source>
        <dbReference type="PROSITE" id="PS51755"/>
    </source>
</evidence>
<feature type="domain" description="OmpR/PhoB-type" evidence="6">
    <location>
        <begin position="1"/>
        <end position="68"/>
    </location>
</feature>
<evidence type="ECO:0000256" key="4">
    <source>
        <dbReference type="ARBA" id="ARBA00023163"/>
    </source>
</evidence>
<evidence type="ECO:0000256" key="3">
    <source>
        <dbReference type="ARBA" id="ARBA00023125"/>
    </source>
</evidence>
<dbReference type="InterPro" id="IPR011990">
    <property type="entry name" value="TPR-like_helical_dom_sf"/>
</dbReference>
<feature type="DNA-binding region" description="OmpR/PhoB-type" evidence="5">
    <location>
        <begin position="1"/>
        <end position="68"/>
    </location>
</feature>
<dbReference type="SUPFAM" id="SSF46894">
    <property type="entry name" value="C-terminal effector domain of the bipartite response regulators"/>
    <property type="match status" value="1"/>
</dbReference>
<dbReference type="Pfam" id="PF03704">
    <property type="entry name" value="BTAD"/>
    <property type="match status" value="1"/>
</dbReference>
<dbReference type="SMART" id="SM01043">
    <property type="entry name" value="BTAD"/>
    <property type="match status" value="1"/>
</dbReference>
<name>A0ABQ5QUB1_9ACTN</name>
<keyword evidence="8" id="KW-1185">Reference proteome</keyword>
<reference evidence="7" key="1">
    <citation type="submission" date="2022-12" db="EMBL/GenBank/DDBJ databases">
        <title>New Phytohabitans aurantiacus sp. RD004123 nov., an actinomycete isolated from soil.</title>
        <authorList>
            <person name="Triningsih D.W."/>
            <person name="Harunari E."/>
            <person name="Igarashi Y."/>
        </authorList>
    </citation>
    <scope>NUCLEOTIDE SEQUENCE</scope>
    <source>
        <strain evidence="7">RD004123</strain>
    </source>
</reference>
<dbReference type="InterPro" id="IPR016032">
    <property type="entry name" value="Sig_transdc_resp-reg_C-effctor"/>
</dbReference>
<evidence type="ECO:0000313" key="8">
    <source>
        <dbReference type="Proteomes" id="UP001144280"/>
    </source>
</evidence>
<dbReference type="InterPro" id="IPR051677">
    <property type="entry name" value="AfsR-DnrI-RedD_regulator"/>
</dbReference>
<keyword evidence="4" id="KW-0804">Transcription</keyword>
<dbReference type="PANTHER" id="PTHR35807">
    <property type="entry name" value="TRANSCRIPTIONAL REGULATOR REDD-RELATED"/>
    <property type="match status" value="1"/>
</dbReference>
<dbReference type="InterPro" id="IPR036388">
    <property type="entry name" value="WH-like_DNA-bd_sf"/>
</dbReference>
<evidence type="ECO:0000256" key="1">
    <source>
        <dbReference type="ARBA" id="ARBA00005820"/>
    </source>
</evidence>
<accession>A0ABQ5QUB1</accession>
<dbReference type="Gene3D" id="1.25.40.10">
    <property type="entry name" value="Tetratricopeptide repeat domain"/>
    <property type="match status" value="1"/>
</dbReference>
<comment type="similarity">
    <text evidence="1">Belongs to the AfsR/DnrI/RedD regulatory family.</text>
</comment>
<gene>
    <name evidence="7" type="ORF">Pa4123_28870</name>
</gene>
<dbReference type="InterPro" id="IPR005158">
    <property type="entry name" value="BTAD"/>
</dbReference>
<dbReference type="Gene3D" id="1.10.10.10">
    <property type="entry name" value="Winged helix-like DNA-binding domain superfamily/Winged helix DNA-binding domain"/>
    <property type="match status" value="1"/>
</dbReference>